<evidence type="ECO:0000313" key="2">
    <source>
        <dbReference type="Proteomes" id="UP000272528"/>
    </source>
</evidence>
<dbReference type="Pfam" id="PF11104">
    <property type="entry name" value="PilM_2"/>
    <property type="match status" value="1"/>
</dbReference>
<dbReference type="InterPro" id="IPR043129">
    <property type="entry name" value="ATPase_NBD"/>
</dbReference>
<evidence type="ECO:0008006" key="3">
    <source>
        <dbReference type="Google" id="ProtNLM"/>
    </source>
</evidence>
<dbReference type="EMBL" id="CP034437">
    <property type="protein sequence ID" value="AZN43338.1"/>
    <property type="molecule type" value="Genomic_DNA"/>
</dbReference>
<dbReference type="Proteomes" id="UP000272528">
    <property type="component" value="Chromosome"/>
</dbReference>
<protein>
    <recommendedName>
        <fullName evidence="3">Pilus assembly protein PilM</fullName>
    </recommendedName>
</protein>
<dbReference type="Gene3D" id="3.30.1490.300">
    <property type="match status" value="1"/>
</dbReference>
<evidence type="ECO:0000313" key="1">
    <source>
        <dbReference type="EMBL" id="AZN43338.1"/>
    </source>
</evidence>
<dbReference type="SUPFAM" id="SSF53067">
    <property type="entry name" value="Actin-like ATPase domain"/>
    <property type="match status" value="1"/>
</dbReference>
<dbReference type="Gene3D" id="3.30.420.40">
    <property type="match status" value="2"/>
</dbReference>
<name>A0A3Q8XAH7_9BACL</name>
<dbReference type="RefSeq" id="WP_126019778.1">
    <property type="nucleotide sequence ID" value="NZ_CP034437.1"/>
</dbReference>
<reference evidence="2" key="1">
    <citation type="submission" date="2018-12" db="EMBL/GenBank/DDBJ databases">
        <title>Genome sequence of Peanibacillus sp.</title>
        <authorList>
            <person name="Subramani G."/>
            <person name="Srinivasan S."/>
            <person name="Kim M.K."/>
        </authorList>
    </citation>
    <scope>NUCLEOTIDE SEQUENCE [LARGE SCALE GENOMIC DNA]</scope>
    <source>
        <strain evidence="2">18JY67-1</strain>
    </source>
</reference>
<dbReference type="OrthoDB" id="2690797at2"/>
<dbReference type="AlphaFoldDB" id="A0A3Q8XAH7"/>
<proteinExistence type="predicted"/>
<organism evidence="1 2">
    <name type="scientific">Paenibacillus albus</name>
    <dbReference type="NCBI Taxonomy" id="2495582"/>
    <lineage>
        <taxon>Bacteria</taxon>
        <taxon>Bacillati</taxon>
        <taxon>Bacillota</taxon>
        <taxon>Bacilli</taxon>
        <taxon>Bacillales</taxon>
        <taxon>Paenibacillaceae</taxon>
        <taxon>Paenibacillus</taxon>
    </lineage>
</organism>
<keyword evidence="2" id="KW-1185">Reference proteome</keyword>
<sequence>MIFQFRLKKKDAVNLVIKDHVIRFLEGRDIDSITIFGECYLPEGIISGGKIMDREKLQQLLHPYIKQWGIKGRDIRITLPDPVVVVRNLQVPLEVEDRELKSHIYMELGTSIHLPIEQPVFDTAVLGPLDQKKDLMLYAAPEPLVNEYVKLLKSLKLEPIAAEISPLAVYRLFNQLSLVGAEDHVLCIQFDVQSVTMSIFRAHKLILMRHVKMEASLKDWIIERDANGLEHLVWNGDPEQMSDEIQSMLVEIERVMNYYRFTFSHGRDQITKIMLTGDHSQLHHIYDRIKGITDVLVMSLHDKDLKTSKGTVVPVRHFASLGLAMKGAQ</sequence>
<dbReference type="KEGG" id="palb:EJC50_29350"/>
<gene>
    <name evidence="1" type="ORF">EJC50_29350</name>
</gene>
<dbReference type="InterPro" id="IPR005883">
    <property type="entry name" value="PilM"/>
</dbReference>
<accession>A0A3Q8XAH7</accession>